<geneLocation type="plasmid" evidence="2">
    <name>pedy32-46i</name>
</geneLocation>
<gene>
    <name evidence="1" type="ORF">DVS28_b0173</name>
</gene>
<proteinExistence type="predicted"/>
<dbReference type="EMBL" id="CP031166">
    <property type="protein sequence ID" value="AXV09943.1"/>
    <property type="molecule type" value="Genomic_DNA"/>
</dbReference>
<accession>A0A346Y646</accession>
<dbReference type="AlphaFoldDB" id="A0A346Y646"/>
<protein>
    <submittedName>
        <fullName evidence="1">Uncharacterized protein</fullName>
    </submittedName>
</protein>
<organism evidence="1 2">
    <name type="scientific">Euzebya pacifica</name>
    <dbReference type="NCBI Taxonomy" id="1608957"/>
    <lineage>
        <taxon>Bacteria</taxon>
        <taxon>Bacillati</taxon>
        <taxon>Actinomycetota</taxon>
        <taxon>Nitriliruptoria</taxon>
        <taxon>Euzebyales</taxon>
    </lineage>
</organism>
<sequence length="107" mass="11479">MAGAVRTRSAERLWVRLHFTAPGNTAERAALVDAIKDAFDVPDDVQMYLVRHHWLNVNPVPAVADEVLGWLAENLPGNVIAVYAMNPAAAASPALAALSDHVAGSRR</sequence>
<dbReference type="Proteomes" id="UP000264006">
    <property type="component" value="Plasmid pEDY32-46I"/>
</dbReference>
<dbReference type="RefSeq" id="WP_114594546.1">
    <property type="nucleotide sequence ID" value="NZ_CP031166.1"/>
</dbReference>
<evidence type="ECO:0000313" key="2">
    <source>
        <dbReference type="Proteomes" id="UP000264006"/>
    </source>
</evidence>
<evidence type="ECO:0000313" key="1">
    <source>
        <dbReference type="EMBL" id="AXV09943.1"/>
    </source>
</evidence>
<dbReference type="KEGG" id="euz:DVS28_b0173"/>
<keyword evidence="2" id="KW-1185">Reference proteome</keyword>
<keyword evidence="1" id="KW-0614">Plasmid</keyword>
<reference evidence="1 2" key="1">
    <citation type="submission" date="2018-09" db="EMBL/GenBank/DDBJ databases">
        <title>Complete genome sequence of Euzebya sp. DY32-46 isolated from seawater of Pacific Ocean.</title>
        <authorList>
            <person name="Xu L."/>
            <person name="Wu Y.-H."/>
            <person name="Xu X.-W."/>
        </authorList>
    </citation>
    <scope>NUCLEOTIDE SEQUENCE [LARGE SCALE GENOMIC DNA]</scope>
    <source>
        <strain evidence="1 2">DY32-46</strain>
        <plasmid evidence="2">pedy32-46i</plasmid>
    </source>
</reference>
<name>A0A346Y646_9ACTN</name>